<dbReference type="InterPro" id="IPR029045">
    <property type="entry name" value="ClpP/crotonase-like_dom_sf"/>
</dbReference>
<dbReference type="EMBL" id="KZ303843">
    <property type="protein sequence ID" value="PHZ15996.1"/>
    <property type="molecule type" value="Genomic_DNA"/>
</dbReference>
<reference evidence="5 6" key="1">
    <citation type="journal article" date="2016" name="Proc. Natl. Acad. Sci. U.S.A.">
        <title>Lipid metabolic changes in an early divergent fungus govern the establishment of a mutualistic symbiosis with endobacteria.</title>
        <authorList>
            <person name="Lastovetsky O.A."/>
            <person name="Gaspar M.L."/>
            <person name="Mondo S.J."/>
            <person name="LaButti K.M."/>
            <person name="Sandor L."/>
            <person name="Grigoriev I.V."/>
            <person name="Henry S.A."/>
            <person name="Pawlowska T.E."/>
        </authorList>
    </citation>
    <scope>NUCLEOTIDE SEQUENCE [LARGE SCALE GENOMIC DNA]</scope>
    <source>
        <strain evidence="5 6">ATCC 52813</strain>
    </source>
</reference>
<gene>
    <name evidence="5" type="ORF">RHIMIDRAFT_264765</name>
</gene>
<dbReference type="InterPro" id="IPR045004">
    <property type="entry name" value="ECH_dom"/>
</dbReference>
<dbReference type="RefSeq" id="XP_023469704.1">
    <property type="nucleotide sequence ID" value="XM_023611775.1"/>
</dbReference>
<dbReference type="NCBIfam" id="NF004127">
    <property type="entry name" value="PRK05617.1"/>
    <property type="match status" value="1"/>
</dbReference>
<name>A0A2G4T5P5_RHIZD</name>
<dbReference type="GO" id="GO:0006574">
    <property type="term" value="P:L-valine catabolic process"/>
    <property type="evidence" value="ECO:0007669"/>
    <property type="project" value="TreeGrafter"/>
</dbReference>
<dbReference type="SUPFAM" id="SSF52096">
    <property type="entry name" value="ClpP/crotonase"/>
    <property type="match status" value="1"/>
</dbReference>
<dbReference type="GeneID" id="35442764"/>
<sequence length="446" mass="50831">MIRTNFAKVTSVTSSIKQRLLHTQGIEPSVLVKRDASARHLILNRPRKLNAIDLEMVNIIYPHLKAWELSDPHAKVIFMKGVGRALCAGGDVKDVALKIKDPNKHEELAFQVDSEYEMIHFISTMKKPYIAVMDGITMGAGAGLLSAFAPFRIATENTQFAMPETAIGLFCDVGASFFLSRLDGHIGPFMGMTSRILKAEDALFAGVATHFVPSANLEALEYELATTDCIDYNKVHETIEKFAVKKGHKPSVYTLHGQVRKTIDRCFQYEHAEEILDALNKDGSRFAHEAIHTIRKRSPTGVKVTLEHIRKGAHLSLKECLQMEHVLWQTVPFAHDFVEGVTSHIIHKQAPKWNPSKLEDLDLDEDIRVRFFHANVARRLNFMNTQDCYRLPYEKYALPSEKEIFEVRSKHNLSTVRDTVAWFEEDRKDKYGVREKVEDVLNRYEM</sequence>
<dbReference type="PANTHER" id="PTHR43176">
    <property type="entry name" value="3-HYDROXYISOBUTYRYL-COA HYDROLASE-RELATED"/>
    <property type="match status" value="1"/>
</dbReference>
<dbReference type="GO" id="GO:0003860">
    <property type="term" value="F:3-hydroxyisobutyryl-CoA hydrolase activity"/>
    <property type="evidence" value="ECO:0007669"/>
    <property type="project" value="UniProtKB-EC"/>
</dbReference>
<dbReference type="AlphaFoldDB" id="A0A2G4T5P5"/>
<accession>A0A2G4T5P5</accession>
<comment type="catalytic activity">
    <reaction evidence="1">
        <text>3-hydroxy-2-methylpropanoyl-CoA + H2O = 3-hydroxy-2-methylpropanoate + CoA + H(+)</text>
        <dbReference type="Rhea" id="RHEA:20888"/>
        <dbReference type="ChEBI" id="CHEBI:11805"/>
        <dbReference type="ChEBI" id="CHEBI:15377"/>
        <dbReference type="ChEBI" id="CHEBI:15378"/>
        <dbReference type="ChEBI" id="CHEBI:57287"/>
        <dbReference type="ChEBI" id="CHEBI:57340"/>
        <dbReference type="EC" id="3.1.2.4"/>
    </reaction>
</comment>
<dbReference type="EC" id="3.1.2.4" evidence="2"/>
<proteinExistence type="predicted"/>
<dbReference type="InterPro" id="IPR032259">
    <property type="entry name" value="HIBYL-CoA-H"/>
</dbReference>
<dbReference type="PANTHER" id="PTHR43176:SF3">
    <property type="entry name" value="3-HYDROXYISOBUTYRYL-COA HYDROLASE, MITOCHONDRIAL"/>
    <property type="match status" value="1"/>
</dbReference>
<evidence type="ECO:0000259" key="4">
    <source>
        <dbReference type="Pfam" id="PF16113"/>
    </source>
</evidence>
<feature type="domain" description="Enoyl-CoA hydratase/isomerase" evidence="4">
    <location>
        <begin position="39"/>
        <end position="363"/>
    </location>
</feature>
<dbReference type="Gene3D" id="3.90.226.10">
    <property type="entry name" value="2-enoyl-CoA Hydratase, Chain A, domain 1"/>
    <property type="match status" value="1"/>
</dbReference>
<evidence type="ECO:0000256" key="1">
    <source>
        <dbReference type="ARBA" id="ARBA00001709"/>
    </source>
</evidence>
<evidence type="ECO:0000256" key="2">
    <source>
        <dbReference type="ARBA" id="ARBA00011915"/>
    </source>
</evidence>
<dbReference type="Proteomes" id="UP000242254">
    <property type="component" value="Unassembled WGS sequence"/>
</dbReference>
<dbReference type="GO" id="GO:0005739">
    <property type="term" value="C:mitochondrion"/>
    <property type="evidence" value="ECO:0007669"/>
    <property type="project" value="TreeGrafter"/>
</dbReference>
<evidence type="ECO:0000313" key="5">
    <source>
        <dbReference type="EMBL" id="PHZ15996.1"/>
    </source>
</evidence>
<keyword evidence="6" id="KW-1185">Reference proteome</keyword>
<evidence type="ECO:0000256" key="3">
    <source>
        <dbReference type="ARBA" id="ARBA00022801"/>
    </source>
</evidence>
<keyword evidence="3" id="KW-0378">Hydrolase</keyword>
<organism evidence="5 6">
    <name type="scientific">Rhizopus microsporus ATCC 52813</name>
    <dbReference type="NCBI Taxonomy" id="1340429"/>
    <lineage>
        <taxon>Eukaryota</taxon>
        <taxon>Fungi</taxon>
        <taxon>Fungi incertae sedis</taxon>
        <taxon>Mucoromycota</taxon>
        <taxon>Mucoromycotina</taxon>
        <taxon>Mucoromycetes</taxon>
        <taxon>Mucorales</taxon>
        <taxon>Mucorineae</taxon>
        <taxon>Rhizopodaceae</taxon>
        <taxon>Rhizopus</taxon>
    </lineage>
</organism>
<dbReference type="CDD" id="cd06558">
    <property type="entry name" value="crotonase-like"/>
    <property type="match status" value="1"/>
</dbReference>
<evidence type="ECO:0000313" key="6">
    <source>
        <dbReference type="Proteomes" id="UP000242254"/>
    </source>
</evidence>
<dbReference type="Pfam" id="PF16113">
    <property type="entry name" value="ECH_2"/>
    <property type="match status" value="1"/>
</dbReference>
<protein>
    <recommendedName>
        <fullName evidence="2">3-hydroxyisobutyryl-CoA hydrolase</fullName>
        <ecNumber evidence="2">3.1.2.4</ecNumber>
    </recommendedName>
</protein>
<dbReference type="STRING" id="1340429.A0A2G4T5P5"/>